<dbReference type="Gene3D" id="3.30.360.40">
    <property type="entry name" value="YwmB-like"/>
    <property type="match status" value="1"/>
</dbReference>
<dbReference type="SUPFAM" id="SSF143842">
    <property type="entry name" value="YwmB-like"/>
    <property type="match status" value="1"/>
</dbReference>
<gene>
    <name evidence="2" type="ORF">BkAM31D_24355</name>
</gene>
<keyword evidence="3" id="KW-1185">Reference proteome</keyword>
<dbReference type="STRING" id="199441.BkAM31D_24355"/>
<name>A0A1X9MGY5_9BACI</name>
<proteinExistence type="predicted"/>
<sequence length="252" mass="28502">MVYVRLVVFGFVFSIIGYVHVLSATLQPSYEQPMQEFHELVEANEELSLKEWTVRLRQEQVDSSMKNKDDFIAFVSQLASDDWEESFVSTEGSEWKAHYTYVQPNGLIESLQFFAYPTPNNKALTYLVTYQVLGTNGSVIESNIVNELVELRTEQLSLQDATAYVQFQANDRSGSSDIKANAKKWIQQLGANEVEALIEEGFVSYSAFHSEWESHIETAGTKMNIQLAIRENERLGAGTTVTIGTPIITTEY</sequence>
<reference evidence="2 3" key="1">
    <citation type="submission" date="2017-04" db="EMBL/GenBank/DDBJ databases">
        <title>Bacillus krulwichiae AM31D Genome sequencing and assembly.</title>
        <authorList>
            <person name="Krulwich T.A."/>
            <person name="Anastor L."/>
            <person name="Ehrlich R."/>
            <person name="Ehrlich G.D."/>
            <person name="Janto B."/>
        </authorList>
    </citation>
    <scope>NUCLEOTIDE SEQUENCE [LARGE SCALE GENOMIC DNA]</scope>
    <source>
        <strain evidence="2 3">AM31D</strain>
    </source>
</reference>
<keyword evidence="1" id="KW-1133">Transmembrane helix</keyword>
<evidence type="ECO:0000313" key="3">
    <source>
        <dbReference type="Proteomes" id="UP000193006"/>
    </source>
</evidence>
<dbReference type="InterPro" id="IPR036209">
    <property type="entry name" value="YwmB-like_sf"/>
</dbReference>
<dbReference type="EMBL" id="CP020814">
    <property type="protein sequence ID" value="ARK32739.1"/>
    <property type="molecule type" value="Genomic_DNA"/>
</dbReference>
<dbReference type="Pfam" id="PF08680">
    <property type="entry name" value="DUF1779"/>
    <property type="match status" value="1"/>
</dbReference>
<dbReference type="KEGG" id="bkw:BkAM31D_24355"/>
<accession>A0A1X9MGY5</accession>
<evidence type="ECO:0000256" key="1">
    <source>
        <dbReference type="SAM" id="Phobius"/>
    </source>
</evidence>
<evidence type="ECO:0000313" key="2">
    <source>
        <dbReference type="EMBL" id="ARK32739.1"/>
    </source>
</evidence>
<dbReference type="Proteomes" id="UP000193006">
    <property type="component" value="Chromosome"/>
</dbReference>
<protein>
    <recommendedName>
        <fullName evidence="4">TATA-box binding protein</fullName>
    </recommendedName>
</protein>
<feature type="transmembrane region" description="Helical" evidence="1">
    <location>
        <begin position="6"/>
        <end position="26"/>
    </location>
</feature>
<keyword evidence="1" id="KW-0812">Transmembrane</keyword>
<dbReference type="AlphaFoldDB" id="A0A1X9MGY5"/>
<dbReference type="Gene3D" id="3.30.2030.10">
    <property type="entry name" value="YwmB-like"/>
    <property type="match status" value="1"/>
</dbReference>
<dbReference type="InterPro" id="IPR014794">
    <property type="entry name" value="DUF1779"/>
</dbReference>
<evidence type="ECO:0008006" key="4">
    <source>
        <dbReference type="Google" id="ProtNLM"/>
    </source>
</evidence>
<dbReference type="RefSeq" id="WP_066154865.1">
    <property type="nucleotide sequence ID" value="NZ_CP020814.1"/>
</dbReference>
<organism evidence="2 3">
    <name type="scientific">Halalkalibacter krulwichiae</name>
    <dbReference type="NCBI Taxonomy" id="199441"/>
    <lineage>
        <taxon>Bacteria</taxon>
        <taxon>Bacillati</taxon>
        <taxon>Bacillota</taxon>
        <taxon>Bacilli</taxon>
        <taxon>Bacillales</taxon>
        <taxon>Bacillaceae</taxon>
        <taxon>Halalkalibacter</taxon>
    </lineage>
</organism>
<keyword evidence="1" id="KW-0472">Membrane</keyword>